<gene>
    <name evidence="1" type="ORF">J2W94_000365</name>
</gene>
<keyword evidence="2" id="KW-1185">Reference proteome</keyword>
<dbReference type="PANTHER" id="PTHR38436:SF1">
    <property type="entry name" value="ESTER CYCLASE"/>
    <property type="match status" value="1"/>
</dbReference>
<proteinExistence type="predicted"/>
<evidence type="ECO:0000313" key="1">
    <source>
        <dbReference type="EMBL" id="MDR6840101.1"/>
    </source>
</evidence>
<name>A0ABU1RMU6_9GAMM</name>
<dbReference type="SUPFAM" id="SSF54427">
    <property type="entry name" value="NTF2-like"/>
    <property type="match status" value="1"/>
</dbReference>
<evidence type="ECO:0000313" key="2">
    <source>
        <dbReference type="Proteomes" id="UP001254759"/>
    </source>
</evidence>
<dbReference type="PANTHER" id="PTHR38436">
    <property type="entry name" value="POLYKETIDE CYCLASE SNOAL-LIKE DOMAIN"/>
    <property type="match status" value="1"/>
</dbReference>
<accession>A0ABU1RMU6</accession>
<reference evidence="1 2" key="1">
    <citation type="submission" date="2023-07" db="EMBL/GenBank/DDBJ databases">
        <title>Sorghum-associated microbial communities from plants grown in Nebraska, USA.</title>
        <authorList>
            <person name="Schachtman D."/>
        </authorList>
    </citation>
    <scope>NUCLEOTIDE SEQUENCE [LARGE SCALE GENOMIC DNA]</scope>
    <source>
        <strain evidence="1 2">BE107</strain>
    </source>
</reference>
<comment type="caution">
    <text evidence="1">The sequence shown here is derived from an EMBL/GenBank/DDBJ whole genome shotgun (WGS) entry which is preliminary data.</text>
</comment>
<dbReference type="InterPro" id="IPR032710">
    <property type="entry name" value="NTF2-like_dom_sf"/>
</dbReference>
<organism evidence="1 2">
    <name type="scientific">Pseudoxanthomonas sacheonensis</name>
    <dbReference type="NCBI Taxonomy" id="443615"/>
    <lineage>
        <taxon>Bacteria</taxon>
        <taxon>Pseudomonadati</taxon>
        <taxon>Pseudomonadota</taxon>
        <taxon>Gammaproteobacteria</taxon>
        <taxon>Lysobacterales</taxon>
        <taxon>Lysobacteraceae</taxon>
        <taxon>Pseudoxanthomonas</taxon>
    </lineage>
</organism>
<dbReference type="InterPro" id="IPR009959">
    <property type="entry name" value="Cyclase_SnoaL-like"/>
</dbReference>
<dbReference type="Pfam" id="PF07366">
    <property type="entry name" value="SnoaL"/>
    <property type="match status" value="1"/>
</dbReference>
<dbReference type="RefSeq" id="WP_310089929.1">
    <property type="nucleotide sequence ID" value="NZ_JAVDTT010000001.1"/>
</dbReference>
<sequence>MKRFVLAMTGLMAAFPSAASEPRDYKREAAIWYEAFSKHDPQLLGSVLAEEWYETPSSERRGREAGIKLITTLTTVFPDFNAEIKDMIQEGNKVVVRSELSGTQAVLFMGFQSKGRKISIQAIDIHEFKDGKIVRTWHSEDWMTGLHQMGAFEK</sequence>
<dbReference type="Gene3D" id="3.10.450.50">
    <property type="match status" value="1"/>
</dbReference>
<dbReference type="EMBL" id="JAVDTT010000001">
    <property type="protein sequence ID" value="MDR6840101.1"/>
    <property type="molecule type" value="Genomic_DNA"/>
</dbReference>
<protein>
    <submittedName>
        <fullName evidence="1">Steroid delta-isomerase-like uncharacterized protein</fullName>
    </submittedName>
</protein>
<dbReference type="Proteomes" id="UP001254759">
    <property type="component" value="Unassembled WGS sequence"/>
</dbReference>